<keyword evidence="1" id="KW-0812">Transmembrane</keyword>
<evidence type="ECO:0000313" key="2">
    <source>
        <dbReference type="EMBL" id="WOT04597.1"/>
    </source>
</evidence>
<reference evidence="2 3" key="1">
    <citation type="submission" date="2023-10" db="EMBL/GenBank/DDBJ databases">
        <title>Complete genome sequence of Shewanella sp. DAU334.</title>
        <authorList>
            <person name="Lee Y.-S."/>
            <person name="Jeong H.-R."/>
            <person name="Hwang E.-J."/>
            <person name="Choi Y.-L."/>
            <person name="Kim G.-D."/>
        </authorList>
    </citation>
    <scope>NUCLEOTIDE SEQUENCE [LARGE SCALE GENOMIC DNA]</scope>
    <source>
        <strain evidence="2 3">DAU334</strain>
    </source>
</reference>
<evidence type="ECO:0000256" key="1">
    <source>
        <dbReference type="SAM" id="Phobius"/>
    </source>
</evidence>
<keyword evidence="3" id="KW-1185">Reference proteome</keyword>
<feature type="transmembrane region" description="Helical" evidence="1">
    <location>
        <begin position="244"/>
        <end position="264"/>
    </location>
</feature>
<dbReference type="RefSeq" id="WP_310472233.1">
    <property type="nucleotide sequence ID" value="NZ_CP136522.1"/>
</dbReference>
<keyword evidence="1" id="KW-0472">Membrane</keyword>
<feature type="transmembrane region" description="Helical" evidence="1">
    <location>
        <begin position="54"/>
        <end position="80"/>
    </location>
</feature>
<gene>
    <name evidence="2" type="ORF">RGE70_14880</name>
</gene>
<evidence type="ECO:0000313" key="3">
    <source>
        <dbReference type="Proteomes" id="UP001529491"/>
    </source>
</evidence>
<dbReference type="Proteomes" id="UP001529491">
    <property type="component" value="Chromosome"/>
</dbReference>
<feature type="transmembrane region" description="Helical" evidence="1">
    <location>
        <begin position="101"/>
        <end position="123"/>
    </location>
</feature>
<keyword evidence="1" id="KW-1133">Transmembrane helix</keyword>
<protein>
    <recommendedName>
        <fullName evidence="4">ResB-like domain-containing protein</fullName>
    </recommendedName>
</protein>
<proteinExistence type="predicted"/>
<evidence type="ECO:0008006" key="4">
    <source>
        <dbReference type="Google" id="ProtNLM"/>
    </source>
</evidence>
<name>A0ABZ0JWA9_9GAMM</name>
<organism evidence="2 3">
    <name type="scientific">Shewanella youngdeokensis</name>
    <dbReference type="NCBI Taxonomy" id="2999068"/>
    <lineage>
        <taxon>Bacteria</taxon>
        <taxon>Pseudomonadati</taxon>
        <taxon>Pseudomonadota</taxon>
        <taxon>Gammaproteobacteria</taxon>
        <taxon>Alteromonadales</taxon>
        <taxon>Shewanellaceae</taxon>
        <taxon>Shewanella</taxon>
    </lineage>
</organism>
<dbReference type="EMBL" id="CP136522">
    <property type="protein sequence ID" value="WOT04597.1"/>
    <property type="molecule type" value="Genomic_DNA"/>
</dbReference>
<sequence>MTLKWLFSMRLAFVLLVTISGWFGLGMALSEHNPSRKVLKSLNDLPMSQWGESFVSTPAVGAWIVGLFVLMFILGVNTALCSWRELMPVWRSKRWRSPRIMMLPIHLLTLLVFIFHGVDLVFIHGHDSAVLHQGEQFKSGRYQIKLTKVDYQDDVSLIAENEKGRSPAGRITRRSVDEFDPRKNSAHFEIHDGDQVFRGDASFLRPFKLDSLYLTVTDFSVPYQQQDKGVHVKVLAVHNPLVNYFFACYGLLLLSLLLQGLVFWRRSVKKGGRNERSLTA</sequence>
<accession>A0ABZ0JWA9</accession>